<reference evidence="1" key="4">
    <citation type="submission" date="2023-01" db="EMBL/GenBank/DDBJ databases">
        <title>Draft genome sequence of Methylobacterium brachythecii strain NBRC 107710.</title>
        <authorList>
            <person name="Sun Q."/>
            <person name="Mori K."/>
        </authorList>
    </citation>
    <scope>NUCLEOTIDE SEQUENCE</scope>
    <source>
        <strain evidence="1">NBRC 107710</strain>
    </source>
</reference>
<dbReference type="AlphaFoldDB" id="A0A7W6ALF0"/>
<reference evidence="4" key="2">
    <citation type="journal article" date="2019" name="Int. J. Syst. Evol. Microbiol.">
        <title>The Global Catalogue of Microorganisms (GCM) 10K type strain sequencing project: providing services to taxonomists for standard genome sequencing and annotation.</title>
        <authorList>
            <consortium name="The Broad Institute Genomics Platform"/>
            <consortium name="The Broad Institute Genome Sequencing Center for Infectious Disease"/>
            <person name="Wu L."/>
            <person name="Ma J."/>
        </authorList>
    </citation>
    <scope>NUCLEOTIDE SEQUENCE [LARGE SCALE GENOMIC DNA]</scope>
    <source>
        <strain evidence="4">NBRC 107710</strain>
    </source>
</reference>
<sequence length="54" mass="5536">MDLFYRGVETSLIALSLALGLGAATLSGLHGRAIAFTETTTLPMISVTAGEPAE</sequence>
<evidence type="ECO:0000313" key="1">
    <source>
        <dbReference type="EMBL" id="GLS45440.1"/>
    </source>
</evidence>
<evidence type="ECO:0000313" key="3">
    <source>
        <dbReference type="Proteomes" id="UP000517759"/>
    </source>
</evidence>
<reference evidence="2 3" key="3">
    <citation type="submission" date="2020-08" db="EMBL/GenBank/DDBJ databases">
        <title>Genomic Encyclopedia of Type Strains, Phase IV (KMG-IV): sequencing the most valuable type-strain genomes for metagenomic binning, comparative biology and taxonomic classification.</title>
        <authorList>
            <person name="Goeker M."/>
        </authorList>
    </citation>
    <scope>NUCLEOTIDE SEQUENCE [LARGE SCALE GENOMIC DNA]</scope>
    <source>
        <strain evidence="2 3">DSM 24105</strain>
    </source>
</reference>
<protein>
    <submittedName>
        <fullName evidence="2">Uncharacterized protein</fullName>
    </submittedName>
</protein>
<dbReference type="RefSeq" id="WP_183506274.1">
    <property type="nucleotide sequence ID" value="NZ_BSPG01000022.1"/>
</dbReference>
<dbReference type="Proteomes" id="UP000517759">
    <property type="component" value="Unassembled WGS sequence"/>
</dbReference>
<comment type="caution">
    <text evidence="2">The sequence shown here is derived from an EMBL/GenBank/DDBJ whole genome shotgun (WGS) entry which is preliminary data.</text>
</comment>
<dbReference type="EMBL" id="JACIDN010000005">
    <property type="protein sequence ID" value="MBB3903359.1"/>
    <property type="molecule type" value="Genomic_DNA"/>
</dbReference>
<reference evidence="1" key="1">
    <citation type="journal article" date="2014" name="Int. J. Syst. Evol. Microbiol.">
        <title>Complete genome of a new Firmicutes species belonging to the dominant human colonic microbiota ('Ruminococcus bicirculans') reveals two chromosomes and a selective capacity to utilize plant glucans.</title>
        <authorList>
            <consortium name="NISC Comparative Sequencing Program"/>
            <person name="Wegmann U."/>
            <person name="Louis P."/>
            <person name="Goesmann A."/>
            <person name="Henrissat B."/>
            <person name="Duncan S.H."/>
            <person name="Flint H.J."/>
        </authorList>
    </citation>
    <scope>NUCLEOTIDE SEQUENCE</scope>
    <source>
        <strain evidence="1">NBRC 107710</strain>
    </source>
</reference>
<proteinExistence type="predicted"/>
<evidence type="ECO:0000313" key="4">
    <source>
        <dbReference type="Proteomes" id="UP001156881"/>
    </source>
</evidence>
<dbReference type="Proteomes" id="UP001156881">
    <property type="component" value="Unassembled WGS sequence"/>
</dbReference>
<accession>A0A7W6ALF0</accession>
<organism evidence="2 3">
    <name type="scientific">Methylobacterium brachythecii</name>
    <dbReference type="NCBI Taxonomy" id="1176177"/>
    <lineage>
        <taxon>Bacteria</taxon>
        <taxon>Pseudomonadati</taxon>
        <taxon>Pseudomonadota</taxon>
        <taxon>Alphaproteobacteria</taxon>
        <taxon>Hyphomicrobiales</taxon>
        <taxon>Methylobacteriaceae</taxon>
        <taxon>Methylobacterium</taxon>
    </lineage>
</organism>
<evidence type="ECO:0000313" key="2">
    <source>
        <dbReference type="EMBL" id="MBB3903359.1"/>
    </source>
</evidence>
<gene>
    <name evidence="1" type="ORF">GCM10007884_34300</name>
    <name evidence="2" type="ORF">GGR33_002868</name>
</gene>
<dbReference type="EMBL" id="BSPG01000022">
    <property type="protein sequence ID" value="GLS45440.1"/>
    <property type="molecule type" value="Genomic_DNA"/>
</dbReference>
<name>A0A7W6ALF0_9HYPH</name>
<keyword evidence="4" id="KW-1185">Reference proteome</keyword>